<protein>
    <submittedName>
        <fullName evidence="1">Uncharacterized protein</fullName>
    </submittedName>
</protein>
<comment type="caution">
    <text evidence="1">The sequence shown here is derived from an EMBL/GenBank/DDBJ whole genome shotgun (WGS) entry which is preliminary data.</text>
</comment>
<keyword evidence="2" id="KW-1185">Reference proteome</keyword>
<gene>
    <name evidence="1" type="ORF">R1sor_002782</name>
</gene>
<proteinExistence type="predicted"/>
<accession>A0ABD3H358</accession>
<organism evidence="1 2">
    <name type="scientific">Riccia sorocarpa</name>
    <dbReference type="NCBI Taxonomy" id="122646"/>
    <lineage>
        <taxon>Eukaryota</taxon>
        <taxon>Viridiplantae</taxon>
        <taxon>Streptophyta</taxon>
        <taxon>Embryophyta</taxon>
        <taxon>Marchantiophyta</taxon>
        <taxon>Marchantiopsida</taxon>
        <taxon>Marchantiidae</taxon>
        <taxon>Marchantiales</taxon>
        <taxon>Ricciaceae</taxon>
        <taxon>Riccia</taxon>
    </lineage>
</organism>
<evidence type="ECO:0000313" key="2">
    <source>
        <dbReference type="Proteomes" id="UP001633002"/>
    </source>
</evidence>
<reference evidence="1 2" key="1">
    <citation type="submission" date="2024-09" db="EMBL/GenBank/DDBJ databases">
        <title>Chromosome-scale assembly of Riccia sorocarpa.</title>
        <authorList>
            <person name="Paukszto L."/>
        </authorList>
    </citation>
    <scope>NUCLEOTIDE SEQUENCE [LARGE SCALE GENOMIC DNA]</scope>
    <source>
        <strain evidence="1">LP-2024</strain>
        <tissue evidence="1">Aerial parts of the thallus</tissue>
    </source>
</reference>
<dbReference type="EMBL" id="JBJQOH010000006">
    <property type="protein sequence ID" value="KAL3684760.1"/>
    <property type="molecule type" value="Genomic_DNA"/>
</dbReference>
<name>A0ABD3H358_9MARC</name>
<evidence type="ECO:0000313" key="1">
    <source>
        <dbReference type="EMBL" id="KAL3684760.1"/>
    </source>
</evidence>
<sequence length="80" mass="8236">MASLIFSRGFANAGAVAAVAGFASTAVAYAGKMAFALEKDDLSACQGTGKTKPAPCNRKRGLSIAPQFDGLNCFETMITK</sequence>
<dbReference type="AlphaFoldDB" id="A0ABD3H358"/>
<dbReference type="Proteomes" id="UP001633002">
    <property type="component" value="Unassembled WGS sequence"/>
</dbReference>